<comment type="caution">
    <text evidence="2">The sequence shown here is derived from an EMBL/GenBank/DDBJ whole genome shotgun (WGS) entry which is preliminary data.</text>
</comment>
<dbReference type="SUPFAM" id="SSF57997">
    <property type="entry name" value="Tropomyosin"/>
    <property type="match status" value="1"/>
</dbReference>
<gene>
    <name evidence="2" type="ORF">NQ315_016319</name>
</gene>
<dbReference type="GO" id="GO:0072383">
    <property type="term" value="P:plus-end-directed vesicle transport along microtubule"/>
    <property type="evidence" value="ECO:0007669"/>
    <property type="project" value="TreeGrafter"/>
</dbReference>
<sequence>MDSSFSSEVRKSNFEELSKEELLKKCKGLLTIAQKAKQAKDLLQEENAKLKQELASKVEIRVSEELVETLTQQKLSLVTAIEDLKARNSSLDSKLQIYEQELKTCQEKLDKADNESVSYKRQVTRLTDENEQLLTHLDSLEKQIDELNKIGIQQRKQLLELESKAQGQGNVTDENRFTELQCMLSVSLDEVKKLKSQNIGLNEKVDNVNMALSEKNKNMLILGEDLKTNCHTLEKVNKELDLLQDMKKELEAKLAELQSRNDKLKEKLKLYHSKIIKLAGTTKGLKEEKEAILELFKRYTDQVKDWKEQLNNAVKGLVEHIGVIHYENRKLKADLKQKFDFDMEKVLNETVMKYEAQLGSLRNENEAVKNKLEGSEVRCTSLHQAVKESRKNIDEYKIQMDVLQTENENLDKDLVSQKNLNAQLVEELAAIKGENVRLAKDLGEFEAKCSSLNKEMKSLLDSNKELKNEINLLVNEKKSGNMIIKEKDAASNKQMEEYQSMLLDNEKLICDLQVQLKSYEYDREHVKATEMKLAEKSSEEIIKLVEEKKKY</sequence>
<protein>
    <submittedName>
        <fullName evidence="2">Uncharacterized protein</fullName>
    </submittedName>
</protein>
<feature type="coiled-coil region" evidence="1">
    <location>
        <begin position="233"/>
        <end position="274"/>
    </location>
</feature>
<accession>A0AAV8VQ63</accession>
<evidence type="ECO:0000313" key="2">
    <source>
        <dbReference type="EMBL" id="KAJ8916180.1"/>
    </source>
</evidence>
<keyword evidence="3" id="KW-1185">Reference proteome</keyword>
<organism evidence="2 3">
    <name type="scientific">Exocentrus adspersus</name>
    <dbReference type="NCBI Taxonomy" id="1586481"/>
    <lineage>
        <taxon>Eukaryota</taxon>
        <taxon>Metazoa</taxon>
        <taxon>Ecdysozoa</taxon>
        <taxon>Arthropoda</taxon>
        <taxon>Hexapoda</taxon>
        <taxon>Insecta</taxon>
        <taxon>Pterygota</taxon>
        <taxon>Neoptera</taxon>
        <taxon>Endopterygota</taxon>
        <taxon>Coleoptera</taxon>
        <taxon>Polyphaga</taxon>
        <taxon>Cucujiformia</taxon>
        <taxon>Chrysomeloidea</taxon>
        <taxon>Cerambycidae</taxon>
        <taxon>Lamiinae</taxon>
        <taxon>Acanthocinini</taxon>
        <taxon>Exocentrus</taxon>
    </lineage>
</organism>
<dbReference type="GO" id="GO:0005776">
    <property type="term" value="C:autophagosome"/>
    <property type="evidence" value="ECO:0007669"/>
    <property type="project" value="TreeGrafter"/>
</dbReference>
<dbReference type="GO" id="GO:0005770">
    <property type="term" value="C:late endosome"/>
    <property type="evidence" value="ECO:0007669"/>
    <property type="project" value="TreeGrafter"/>
</dbReference>
<dbReference type="GO" id="GO:1901098">
    <property type="term" value="P:positive regulation of autophagosome maturation"/>
    <property type="evidence" value="ECO:0007669"/>
    <property type="project" value="TreeGrafter"/>
</dbReference>
<name>A0AAV8VQ63_9CUCU</name>
<dbReference type="EMBL" id="JANEYG010000044">
    <property type="protein sequence ID" value="KAJ8916180.1"/>
    <property type="molecule type" value="Genomic_DNA"/>
</dbReference>
<dbReference type="AlphaFoldDB" id="A0AAV8VQ63"/>
<evidence type="ECO:0000256" key="1">
    <source>
        <dbReference type="SAM" id="Coils"/>
    </source>
</evidence>
<feature type="coiled-coil region" evidence="1">
    <location>
        <begin position="344"/>
        <end position="476"/>
    </location>
</feature>
<dbReference type="Gene3D" id="1.10.287.1490">
    <property type="match status" value="1"/>
</dbReference>
<feature type="coiled-coil region" evidence="1">
    <location>
        <begin position="33"/>
        <end position="157"/>
    </location>
</feature>
<dbReference type="PANTHER" id="PTHR46753:SF2">
    <property type="entry name" value="FYVE AND COILED-COIL DOMAIN-CONTAINING PROTEIN 1"/>
    <property type="match status" value="1"/>
</dbReference>
<evidence type="ECO:0000313" key="3">
    <source>
        <dbReference type="Proteomes" id="UP001159042"/>
    </source>
</evidence>
<dbReference type="PANTHER" id="PTHR46753">
    <property type="entry name" value="FYVE AND COILED-COIL DOMAIN-CONTAINING PROTEIN 1"/>
    <property type="match status" value="1"/>
</dbReference>
<reference evidence="2 3" key="1">
    <citation type="journal article" date="2023" name="Insect Mol. Biol.">
        <title>Genome sequencing provides insights into the evolution of gene families encoding plant cell wall-degrading enzymes in longhorned beetles.</title>
        <authorList>
            <person name="Shin N.R."/>
            <person name="Okamura Y."/>
            <person name="Kirsch R."/>
            <person name="Pauchet Y."/>
        </authorList>
    </citation>
    <scope>NUCLEOTIDE SEQUENCE [LARGE SCALE GENOMIC DNA]</scope>
    <source>
        <strain evidence="2">EAD_L_NR</strain>
    </source>
</reference>
<dbReference type="GO" id="GO:0005764">
    <property type="term" value="C:lysosome"/>
    <property type="evidence" value="ECO:0007669"/>
    <property type="project" value="TreeGrafter"/>
</dbReference>
<keyword evidence="1" id="KW-0175">Coiled coil</keyword>
<proteinExistence type="predicted"/>
<dbReference type="Proteomes" id="UP001159042">
    <property type="component" value="Unassembled WGS sequence"/>
</dbReference>